<dbReference type="AlphaFoldDB" id="A0AAV9WWH3"/>
<reference evidence="1 2" key="1">
    <citation type="submission" date="2019-10" db="EMBL/GenBank/DDBJ databases">
        <authorList>
            <person name="Palmer J.M."/>
        </authorList>
    </citation>
    <scope>NUCLEOTIDE SEQUENCE [LARGE SCALE GENOMIC DNA]</scope>
    <source>
        <strain evidence="1 2">TWF694</strain>
    </source>
</reference>
<sequence length="437" mass="48925">MNAEKYWTKTGPGKWERNYDPVEKFLHETSILSPHMVQLTIAIGAILPKEISVEAIKTAWLALRYMHPSIACTIQDTGLSYQVPTEKDLQRWLEETVHVNPSRKPGRELAMSLEPPSSSRVVFLPNQREVFFQLRHELIDGVGSTKLLNQFIKYLSEDTRLPTPKFGDETSRLSPSLTQIMNAENPPPEVLDQARQIAEKYFSTPPLGLKIEQPDVASVKPRVSSLYEHLFSENETTSITQACKRKGHTVTQAITAAAALAILEHSGQECGNFSPFFIANLRDKVPAPYNESMTGIYVTPGLGSIPVTKNSSFFELSEAAREEYEWKHNKNNVASHGPIGQAIEGALTMASTSGITIPAGVTISSLGLVESYLTEPVEDFWINLVSATYYHSGFFVYTAKNRLRLSYCYNDAFFTKDCIKRYVDMLVNHLERGLDIA</sequence>
<dbReference type="Gene3D" id="3.30.559.30">
    <property type="entry name" value="Nonribosomal peptide synthetase, condensation domain"/>
    <property type="match status" value="1"/>
</dbReference>
<proteinExistence type="predicted"/>
<gene>
    <name evidence="1" type="ORF">TWF694_004520</name>
</gene>
<dbReference type="EMBL" id="JAVHJO010000015">
    <property type="protein sequence ID" value="KAK6527537.1"/>
    <property type="molecule type" value="Genomic_DNA"/>
</dbReference>
<dbReference type="SUPFAM" id="SSF52777">
    <property type="entry name" value="CoA-dependent acyltransferases"/>
    <property type="match status" value="1"/>
</dbReference>
<dbReference type="Proteomes" id="UP001365542">
    <property type="component" value="Unassembled WGS sequence"/>
</dbReference>
<organism evidence="1 2">
    <name type="scientific">Orbilia ellipsospora</name>
    <dbReference type="NCBI Taxonomy" id="2528407"/>
    <lineage>
        <taxon>Eukaryota</taxon>
        <taxon>Fungi</taxon>
        <taxon>Dikarya</taxon>
        <taxon>Ascomycota</taxon>
        <taxon>Pezizomycotina</taxon>
        <taxon>Orbiliomycetes</taxon>
        <taxon>Orbiliales</taxon>
        <taxon>Orbiliaceae</taxon>
        <taxon>Orbilia</taxon>
    </lineage>
</organism>
<protein>
    <recommendedName>
        <fullName evidence="3">Acyltransferase PapA5</fullName>
    </recommendedName>
</protein>
<evidence type="ECO:0000313" key="1">
    <source>
        <dbReference type="EMBL" id="KAK6527537.1"/>
    </source>
</evidence>
<comment type="caution">
    <text evidence="1">The sequence shown here is derived from an EMBL/GenBank/DDBJ whole genome shotgun (WGS) entry which is preliminary data.</text>
</comment>
<accession>A0AAV9WWH3</accession>
<keyword evidence="2" id="KW-1185">Reference proteome</keyword>
<name>A0AAV9WWH3_9PEZI</name>
<dbReference type="PANTHER" id="PTHR42034:SF1">
    <property type="entry name" value="CONDENSATION DOMAIN-CONTAINING PROTEIN"/>
    <property type="match status" value="1"/>
</dbReference>
<dbReference type="PANTHER" id="PTHR42034">
    <property type="entry name" value="CHROMOSOME 7, WHOLE GENOME SHOTGUN SEQUENCE-RELATED"/>
    <property type="match status" value="1"/>
</dbReference>
<evidence type="ECO:0008006" key="3">
    <source>
        <dbReference type="Google" id="ProtNLM"/>
    </source>
</evidence>
<dbReference type="InterPro" id="IPR023213">
    <property type="entry name" value="CAT-like_dom_sf"/>
</dbReference>
<evidence type="ECO:0000313" key="2">
    <source>
        <dbReference type="Proteomes" id="UP001365542"/>
    </source>
</evidence>
<dbReference type="Gene3D" id="3.30.559.10">
    <property type="entry name" value="Chloramphenicol acetyltransferase-like domain"/>
    <property type="match status" value="1"/>
</dbReference>